<keyword evidence="3" id="KW-1185">Reference proteome</keyword>
<dbReference type="EMBL" id="UYRT01084217">
    <property type="protein sequence ID" value="VDN28520.1"/>
    <property type="molecule type" value="Genomic_DNA"/>
</dbReference>
<protein>
    <submittedName>
        <fullName evidence="2 4">Uncharacterized protein</fullName>
    </submittedName>
</protein>
<dbReference type="AlphaFoldDB" id="A0A183E732"/>
<feature type="region of interest" description="Disordered" evidence="1">
    <location>
        <begin position="165"/>
        <end position="221"/>
    </location>
</feature>
<accession>A0A183E732</accession>
<dbReference type="Proteomes" id="UP000271098">
    <property type="component" value="Unassembled WGS sequence"/>
</dbReference>
<sequence>MAPVETVSAANINTIITSPELTGQPYTENVAMAPVETVSAANINKIISSPEAAGDSTEAKIELEVHLDHGDECLEHSRRYSSSQRSITSLSARNEIDVDAVNENKHMHLHEAQEYRAGRCHSSSHRSVASLDIHSEAELVGATEAQYAQGDAELLDHGKKCDRCHSPSQRSATSLSIRSENGTGGIEGREGKPIELLADADEPGRYSFPQRSASSLSVRSEVTPPNRFPFLTIF</sequence>
<organism evidence="4">
    <name type="scientific">Gongylonema pulchrum</name>
    <dbReference type="NCBI Taxonomy" id="637853"/>
    <lineage>
        <taxon>Eukaryota</taxon>
        <taxon>Metazoa</taxon>
        <taxon>Ecdysozoa</taxon>
        <taxon>Nematoda</taxon>
        <taxon>Chromadorea</taxon>
        <taxon>Rhabditida</taxon>
        <taxon>Spirurina</taxon>
        <taxon>Spiruromorpha</taxon>
        <taxon>Spiruroidea</taxon>
        <taxon>Gongylonematidae</taxon>
        <taxon>Gongylonema</taxon>
    </lineage>
</organism>
<evidence type="ECO:0000313" key="2">
    <source>
        <dbReference type="EMBL" id="VDN28520.1"/>
    </source>
</evidence>
<name>A0A183E732_9BILA</name>
<dbReference type="WBParaSite" id="GPUH_0001679501-mRNA-1">
    <property type="protein sequence ID" value="GPUH_0001679501-mRNA-1"/>
    <property type="gene ID" value="GPUH_0001679501"/>
</dbReference>
<feature type="compositionally biased region" description="Polar residues" evidence="1">
    <location>
        <begin position="166"/>
        <end position="181"/>
    </location>
</feature>
<reference evidence="2 3" key="2">
    <citation type="submission" date="2018-11" db="EMBL/GenBank/DDBJ databases">
        <authorList>
            <consortium name="Pathogen Informatics"/>
        </authorList>
    </citation>
    <scope>NUCLEOTIDE SEQUENCE [LARGE SCALE GENOMIC DNA]</scope>
</reference>
<evidence type="ECO:0000256" key="1">
    <source>
        <dbReference type="SAM" id="MobiDB-lite"/>
    </source>
</evidence>
<feature type="compositionally biased region" description="Polar residues" evidence="1">
    <location>
        <begin position="209"/>
        <end position="220"/>
    </location>
</feature>
<proteinExistence type="predicted"/>
<evidence type="ECO:0000313" key="3">
    <source>
        <dbReference type="Proteomes" id="UP000271098"/>
    </source>
</evidence>
<reference evidence="4" key="1">
    <citation type="submission" date="2016-06" db="UniProtKB">
        <authorList>
            <consortium name="WormBaseParasite"/>
        </authorList>
    </citation>
    <scope>IDENTIFICATION</scope>
</reference>
<evidence type="ECO:0000313" key="4">
    <source>
        <dbReference type="WBParaSite" id="GPUH_0001679501-mRNA-1"/>
    </source>
</evidence>
<gene>
    <name evidence="2" type="ORF">GPUH_LOCUS16770</name>
</gene>